<feature type="domain" description="Dienelactone hydrolase" evidence="2">
    <location>
        <begin position="47"/>
        <end position="252"/>
    </location>
</feature>
<comment type="similarity">
    <text evidence="1">Belongs to the AB hydrolase superfamily.</text>
</comment>
<dbReference type="SUPFAM" id="SSF53474">
    <property type="entry name" value="alpha/beta-Hydrolases"/>
    <property type="match status" value="1"/>
</dbReference>
<dbReference type="Proteomes" id="UP001501074">
    <property type="component" value="Unassembled WGS sequence"/>
</dbReference>
<dbReference type="InterPro" id="IPR002925">
    <property type="entry name" value="Dienelactn_hydro"/>
</dbReference>
<sequence length="254" mass="27939">MTDFSPVHRDLIDRVPLSPDARIEEEVVVYDHNGVTLEGFVVFDAALTGPRPAVVVVHDWTGLREYPKARAHMLARLGYFVFCADVYGQGRRFEAMEDCETESGKYYGDLPLLQARVGAAYDRVVLDERADNARIAVIGYCFGGSAALEFARTGAPVAATVSFHGALVVHEPADVDKINGPLLVLTGGSDPVVPDETLVAFQNELRTREELDWTVTVYAGAPHAFTLPGIPPYRELADRRSWRAMLDLFSETLG</sequence>
<evidence type="ECO:0000313" key="4">
    <source>
        <dbReference type="Proteomes" id="UP001501074"/>
    </source>
</evidence>
<evidence type="ECO:0000256" key="1">
    <source>
        <dbReference type="ARBA" id="ARBA00008645"/>
    </source>
</evidence>
<dbReference type="EMBL" id="BAAAZO010000014">
    <property type="protein sequence ID" value="GAA3641138.1"/>
    <property type="molecule type" value="Genomic_DNA"/>
</dbReference>
<name>A0ABP7AUV2_9ACTN</name>
<dbReference type="Gene3D" id="3.40.50.1820">
    <property type="entry name" value="alpha/beta hydrolase"/>
    <property type="match status" value="1"/>
</dbReference>
<keyword evidence="4" id="KW-1185">Reference proteome</keyword>
<dbReference type="GO" id="GO:0016787">
    <property type="term" value="F:hydrolase activity"/>
    <property type="evidence" value="ECO:0007669"/>
    <property type="project" value="UniProtKB-KW"/>
</dbReference>
<dbReference type="InterPro" id="IPR050261">
    <property type="entry name" value="FrsA_esterase"/>
</dbReference>
<dbReference type="InterPro" id="IPR029058">
    <property type="entry name" value="AB_hydrolase_fold"/>
</dbReference>
<dbReference type="RefSeq" id="WP_231488170.1">
    <property type="nucleotide sequence ID" value="NZ_BAAAZO010000014.1"/>
</dbReference>
<gene>
    <name evidence="3" type="ORF">GCM10022223_70470</name>
</gene>
<organism evidence="3 4">
    <name type="scientific">Kineosporia mesophila</name>
    <dbReference type="NCBI Taxonomy" id="566012"/>
    <lineage>
        <taxon>Bacteria</taxon>
        <taxon>Bacillati</taxon>
        <taxon>Actinomycetota</taxon>
        <taxon>Actinomycetes</taxon>
        <taxon>Kineosporiales</taxon>
        <taxon>Kineosporiaceae</taxon>
        <taxon>Kineosporia</taxon>
    </lineage>
</organism>
<dbReference type="PANTHER" id="PTHR22946">
    <property type="entry name" value="DIENELACTONE HYDROLASE DOMAIN-CONTAINING PROTEIN-RELATED"/>
    <property type="match status" value="1"/>
</dbReference>
<comment type="caution">
    <text evidence="3">The sequence shown here is derived from an EMBL/GenBank/DDBJ whole genome shotgun (WGS) entry which is preliminary data.</text>
</comment>
<dbReference type="PANTHER" id="PTHR22946:SF0">
    <property type="entry name" value="DIENELACTONE HYDROLASE DOMAIN-CONTAINING PROTEIN"/>
    <property type="match status" value="1"/>
</dbReference>
<reference evidence="4" key="1">
    <citation type="journal article" date="2019" name="Int. J. Syst. Evol. Microbiol.">
        <title>The Global Catalogue of Microorganisms (GCM) 10K type strain sequencing project: providing services to taxonomists for standard genome sequencing and annotation.</title>
        <authorList>
            <consortium name="The Broad Institute Genomics Platform"/>
            <consortium name="The Broad Institute Genome Sequencing Center for Infectious Disease"/>
            <person name="Wu L."/>
            <person name="Ma J."/>
        </authorList>
    </citation>
    <scope>NUCLEOTIDE SEQUENCE [LARGE SCALE GENOMIC DNA]</scope>
    <source>
        <strain evidence="4">JCM 16902</strain>
    </source>
</reference>
<evidence type="ECO:0000313" key="3">
    <source>
        <dbReference type="EMBL" id="GAA3641138.1"/>
    </source>
</evidence>
<keyword evidence="3" id="KW-0378">Hydrolase</keyword>
<evidence type="ECO:0000259" key="2">
    <source>
        <dbReference type="Pfam" id="PF01738"/>
    </source>
</evidence>
<protein>
    <submittedName>
        <fullName evidence="3">Dienelactone hydrolase family protein</fullName>
    </submittedName>
</protein>
<accession>A0ABP7AUV2</accession>
<proteinExistence type="inferred from homology"/>
<dbReference type="Pfam" id="PF01738">
    <property type="entry name" value="DLH"/>
    <property type="match status" value="1"/>
</dbReference>